<name>A0A2G8SIM6_9APHY</name>
<sequence>MVTFILVPTFAISAFLVGAFPAAYGAPLATYPRDSLALVNRGCHQVGCLAETSANTSDSSAATTTPAAAVATGSPASADSVDTAQEPPDSIGAVARAVGAARLYLGELSALAEEEPRANQI</sequence>
<evidence type="ECO:0000313" key="4">
    <source>
        <dbReference type="Proteomes" id="UP000230002"/>
    </source>
</evidence>
<dbReference type="Proteomes" id="UP000230002">
    <property type="component" value="Unassembled WGS sequence"/>
</dbReference>
<evidence type="ECO:0000256" key="1">
    <source>
        <dbReference type="SAM" id="MobiDB-lite"/>
    </source>
</evidence>
<dbReference type="EMBL" id="AYKW01000007">
    <property type="protein sequence ID" value="PIL33611.1"/>
    <property type="molecule type" value="Genomic_DNA"/>
</dbReference>
<comment type="caution">
    <text evidence="3">The sequence shown here is derived from an EMBL/GenBank/DDBJ whole genome shotgun (WGS) entry which is preliminary data.</text>
</comment>
<proteinExistence type="predicted"/>
<feature type="region of interest" description="Disordered" evidence="1">
    <location>
        <begin position="52"/>
        <end position="88"/>
    </location>
</feature>
<evidence type="ECO:0000313" key="3">
    <source>
        <dbReference type="EMBL" id="PIL33611.1"/>
    </source>
</evidence>
<reference evidence="3 4" key="1">
    <citation type="journal article" date="2015" name="Sci. Rep.">
        <title>Chromosome-level genome map provides insights into diverse defense mechanisms in the medicinal fungus Ganoderma sinense.</title>
        <authorList>
            <person name="Zhu Y."/>
            <person name="Xu J."/>
            <person name="Sun C."/>
            <person name="Zhou S."/>
            <person name="Xu H."/>
            <person name="Nelson D.R."/>
            <person name="Qian J."/>
            <person name="Song J."/>
            <person name="Luo H."/>
            <person name="Xiang L."/>
            <person name="Li Y."/>
            <person name="Xu Z."/>
            <person name="Ji A."/>
            <person name="Wang L."/>
            <person name="Lu S."/>
            <person name="Hayward A."/>
            <person name="Sun W."/>
            <person name="Li X."/>
            <person name="Schwartz D.C."/>
            <person name="Wang Y."/>
            <person name="Chen S."/>
        </authorList>
    </citation>
    <scope>NUCLEOTIDE SEQUENCE [LARGE SCALE GENOMIC DNA]</scope>
    <source>
        <strain evidence="3 4">ZZ0214-1</strain>
    </source>
</reference>
<dbReference type="OrthoDB" id="2789996at2759"/>
<protein>
    <recommendedName>
        <fullName evidence="5">Transporter</fullName>
    </recommendedName>
</protein>
<gene>
    <name evidence="3" type="ORF">GSI_04234</name>
</gene>
<keyword evidence="2" id="KW-0732">Signal</keyword>
<dbReference type="AlphaFoldDB" id="A0A2G8SIM6"/>
<feature type="signal peptide" evidence="2">
    <location>
        <begin position="1"/>
        <end position="25"/>
    </location>
</feature>
<evidence type="ECO:0008006" key="5">
    <source>
        <dbReference type="Google" id="ProtNLM"/>
    </source>
</evidence>
<keyword evidence="4" id="KW-1185">Reference proteome</keyword>
<organism evidence="3 4">
    <name type="scientific">Ganoderma sinense ZZ0214-1</name>
    <dbReference type="NCBI Taxonomy" id="1077348"/>
    <lineage>
        <taxon>Eukaryota</taxon>
        <taxon>Fungi</taxon>
        <taxon>Dikarya</taxon>
        <taxon>Basidiomycota</taxon>
        <taxon>Agaricomycotina</taxon>
        <taxon>Agaricomycetes</taxon>
        <taxon>Polyporales</taxon>
        <taxon>Polyporaceae</taxon>
        <taxon>Ganoderma</taxon>
    </lineage>
</organism>
<feature type="compositionally biased region" description="Low complexity" evidence="1">
    <location>
        <begin position="52"/>
        <end position="78"/>
    </location>
</feature>
<evidence type="ECO:0000256" key="2">
    <source>
        <dbReference type="SAM" id="SignalP"/>
    </source>
</evidence>
<accession>A0A2G8SIM6</accession>
<feature type="chain" id="PRO_5013869956" description="Transporter" evidence="2">
    <location>
        <begin position="26"/>
        <end position="121"/>
    </location>
</feature>